<evidence type="ECO:0000313" key="1">
    <source>
        <dbReference type="EMBL" id="KIZ35573.1"/>
    </source>
</evidence>
<dbReference type="EMBL" id="JXXD01000116">
    <property type="protein sequence ID" value="KIZ35573.1"/>
    <property type="molecule type" value="Genomic_DNA"/>
</dbReference>
<dbReference type="GeneID" id="99796181"/>
<dbReference type="Proteomes" id="UP000032439">
    <property type="component" value="Unassembled WGS sequence"/>
</dbReference>
<proteinExistence type="predicted"/>
<dbReference type="Pfam" id="PF07027">
    <property type="entry name" value="DUF1318"/>
    <property type="match status" value="1"/>
</dbReference>
<sequence length="114" mass="12121">MKTYLKLASLLLALMIALPAAAMTLNEAMSALGDAKASGLLGEKPDGYLGVVRSSQNAEDIASQINQARRAEYHRVAKQNGISVSDVEAIAGKKAIEKTPSGQIIQLNGNWVRK</sequence>
<comment type="caution">
    <text evidence="1">The sequence shown here is derived from an EMBL/GenBank/DDBJ whole genome shotgun (WGS) entry which is preliminary data.</text>
</comment>
<protein>
    <submittedName>
        <fullName evidence="1">Uncharacterized protein</fullName>
    </submittedName>
</protein>
<dbReference type="RefSeq" id="WP_014821015.1">
    <property type="nucleotide sequence ID" value="NZ_JXJL01000013.1"/>
</dbReference>
<evidence type="ECO:0000313" key="2">
    <source>
        <dbReference type="Proteomes" id="UP000032439"/>
    </source>
</evidence>
<accession>A0A0D7E3Y9</accession>
<organism evidence="1 2">
    <name type="scientific">Stutzerimonas stutzeri</name>
    <name type="common">Pseudomonas stutzeri</name>
    <dbReference type="NCBI Taxonomy" id="316"/>
    <lineage>
        <taxon>Bacteria</taxon>
        <taxon>Pseudomonadati</taxon>
        <taxon>Pseudomonadota</taxon>
        <taxon>Gammaproteobacteria</taxon>
        <taxon>Pseudomonadales</taxon>
        <taxon>Pseudomonadaceae</taxon>
        <taxon>Stutzerimonas</taxon>
    </lineage>
</organism>
<dbReference type="PATRIC" id="fig|316.104.peg.1715"/>
<reference evidence="1 2" key="1">
    <citation type="submission" date="2014-11" db="EMBL/GenBank/DDBJ databases">
        <title>Genomics and ecophysiology of heterotrophic nitrogen fixing bacteria isolated from estuarine surface water.</title>
        <authorList>
            <person name="Bentzon-Tilia M."/>
            <person name="Severin I."/>
            <person name="Hansen L.H."/>
            <person name="Riemann L."/>
        </authorList>
    </citation>
    <scope>NUCLEOTIDE SEQUENCE [LARGE SCALE GENOMIC DNA]</scope>
    <source>
        <strain evidence="1 2">BAL361</strain>
    </source>
</reference>
<gene>
    <name evidence="1" type="ORF">LO50_13080</name>
</gene>
<name>A0A0D7E3Y9_STUST</name>
<dbReference type="AlphaFoldDB" id="A0A0D7E3Y9"/>
<dbReference type="PIRSF" id="PIRSF025560">
    <property type="entry name" value="UCP025560"/>
    <property type="match status" value="1"/>
</dbReference>
<dbReference type="InterPro" id="IPR008309">
    <property type="entry name" value="YdbL"/>
</dbReference>